<dbReference type="GO" id="GO:0002949">
    <property type="term" value="P:tRNA threonylcarbamoyladenosine modification"/>
    <property type="evidence" value="ECO:0007669"/>
    <property type="project" value="UniProtKB-UniRule"/>
</dbReference>
<comment type="subcellular location">
    <subcellularLocation>
        <location evidence="8">Cytoplasm</location>
    </subcellularLocation>
</comment>
<evidence type="ECO:0000256" key="7">
    <source>
        <dbReference type="ARBA" id="ARBA00048117"/>
    </source>
</evidence>
<gene>
    <name evidence="8 10" type="primary">tsaD</name>
    <name evidence="10" type="ORF">EJQ19_19040</name>
</gene>
<accession>A0A3S0AA37</accession>
<dbReference type="RefSeq" id="WP_126142821.1">
    <property type="nucleotide sequence ID" value="NZ_RXHU01000056.1"/>
</dbReference>
<dbReference type="NCBIfam" id="TIGR00329">
    <property type="entry name" value="gcp_kae1"/>
    <property type="match status" value="1"/>
</dbReference>
<dbReference type="GO" id="GO:0005737">
    <property type="term" value="C:cytoplasm"/>
    <property type="evidence" value="ECO:0007669"/>
    <property type="project" value="UniProtKB-SubCell"/>
</dbReference>
<feature type="binding site" evidence="8">
    <location>
        <begin position="156"/>
        <end position="160"/>
    </location>
    <ligand>
        <name>substrate</name>
    </ligand>
</feature>
<feature type="binding site" evidence="8">
    <location>
        <position position="206"/>
    </location>
    <ligand>
        <name>substrate</name>
    </ligand>
</feature>
<dbReference type="SUPFAM" id="SSF53067">
    <property type="entry name" value="Actin-like ATPase domain"/>
    <property type="match status" value="2"/>
</dbReference>
<reference evidence="10 11" key="1">
    <citation type="submission" date="2018-12" db="EMBL/GenBank/DDBJ databases">
        <title>Bacillus ochoae sp. nov., Paenibacillus whitsoniae sp. nov., Paenibacillus spiritus sp. nov. Isolated from the Mars Exploration Rover during spacecraft assembly.</title>
        <authorList>
            <person name="Seuylemezian A."/>
            <person name="Vaishampayan P."/>
        </authorList>
    </citation>
    <scope>NUCLEOTIDE SEQUENCE [LARGE SCALE GENOMIC DNA]</scope>
    <source>
        <strain evidence="10 11">MER 54</strain>
    </source>
</reference>
<dbReference type="PROSITE" id="PS01016">
    <property type="entry name" value="GLYCOPROTEASE"/>
    <property type="match status" value="1"/>
</dbReference>
<organism evidence="10 11">
    <name type="scientific">Paenibacillus whitsoniae</name>
    <dbReference type="NCBI Taxonomy" id="2496558"/>
    <lineage>
        <taxon>Bacteria</taxon>
        <taxon>Bacillati</taxon>
        <taxon>Bacillota</taxon>
        <taxon>Bacilli</taxon>
        <taxon>Bacillales</taxon>
        <taxon>Paenibacillaceae</taxon>
        <taxon>Paenibacillus</taxon>
    </lineage>
</organism>
<feature type="binding site" evidence="8">
    <location>
        <position position="323"/>
    </location>
    <ligand>
        <name>Fe cation</name>
        <dbReference type="ChEBI" id="CHEBI:24875"/>
    </ligand>
</feature>
<dbReference type="OrthoDB" id="9806197at2"/>
<dbReference type="GO" id="GO:0005506">
    <property type="term" value="F:iron ion binding"/>
    <property type="evidence" value="ECO:0007669"/>
    <property type="project" value="UniProtKB-UniRule"/>
</dbReference>
<protein>
    <recommendedName>
        <fullName evidence="8">tRNA N6-adenosine threonylcarbamoyltransferase</fullName>
        <ecNumber evidence="8">2.3.1.234</ecNumber>
    </recommendedName>
    <alternativeName>
        <fullName evidence="8">N6-L-threonylcarbamoyladenine synthase</fullName>
        <shortName evidence="8">t(6)A synthase</shortName>
    </alternativeName>
    <alternativeName>
        <fullName evidence="8">t(6)A37 threonylcarbamoyladenosine biosynthesis protein TsaD</fullName>
    </alternativeName>
    <alternativeName>
        <fullName evidence="8">tRNA threonylcarbamoyladenosine biosynthesis protein TsaD</fullName>
    </alternativeName>
</protein>
<feature type="binding site" evidence="8">
    <location>
        <position position="295"/>
    </location>
    <ligand>
        <name>substrate</name>
    </ligand>
</feature>
<comment type="cofactor">
    <cofactor evidence="8">
        <name>Fe(2+)</name>
        <dbReference type="ChEBI" id="CHEBI:29033"/>
    </cofactor>
    <text evidence="8">Binds 1 Fe(2+) ion per subunit.</text>
</comment>
<feature type="domain" description="Gcp-like" evidence="9">
    <location>
        <begin position="47"/>
        <end position="329"/>
    </location>
</feature>
<comment type="similarity">
    <text evidence="8">Belongs to the KAE1 / TsaD family.</text>
</comment>
<dbReference type="FunFam" id="3.30.420.40:FF:000040">
    <property type="entry name" value="tRNA N6-adenosine threonylcarbamoyltransferase"/>
    <property type="match status" value="1"/>
</dbReference>
<comment type="catalytic activity">
    <reaction evidence="7 8">
        <text>L-threonylcarbamoyladenylate + adenosine(37) in tRNA = N(6)-L-threonylcarbamoyladenosine(37) in tRNA + AMP + H(+)</text>
        <dbReference type="Rhea" id="RHEA:37059"/>
        <dbReference type="Rhea" id="RHEA-COMP:10162"/>
        <dbReference type="Rhea" id="RHEA-COMP:10163"/>
        <dbReference type="ChEBI" id="CHEBI:15378"/>
        <dbReference type="ChEBI" id="CHEBI:73682"/>
        <dbReference type="ChEBI" id="CHEBI:74411"/>
        <dbReference type="ChEBI" id="CHEBI:74418"/>
        <dbReference type="ChEBI" id="CHEBI:456215"/>
        <dbReference type="EC" id="2.3.1.234"/>
    </reaction>
</comment>
<dbReference type="CDD" id="cd24133">
    <property type="entry name" value="ASKHA_NBD_TsaD_bac"/>
    <property type="match status" value="1"/>
</dbReference>
<dbReference type="PANTHER" id="PTHR11735">
    <property type="entry name" value="TRNA N6-ADENOSINE THREONYLCARBAMOYLTRANSFERASE"/>
    <property type="match status" value="1"/>
</dbReference>
<dbReference type="InterPro" id="IPR017860">
    <property type="entry name" value="Peptidase_M22_CS"/>
</dbReference>
<name>A0A3S0AA37_9BACL</name>
<dbReference type="FunFam" id="3.30.420.40:FF:000012">
    <property type="entry name" value="tRNA N6-adenosine threonylcarbamoyltransferase"/>
    <property type="match status" value="1"/>
</dbReference>
<dbReference type="GO" id="GO:0061711">
    <property type="term" value="F:tRNA N(6)-L-threonylcarbamoyladenine synthase activity"/>
    <property type="evidence" value="ECO:0007669"/>
    <property type="project" value="UniProtKB-EC"/>
</dbReference>
<dbReference type="Pfam" id="PF00814">
    <property type="entry name" value="TsaD"/>
    <property type="match status" value="1"/>
</dbReference>
<dbReference type="PANTHER" id="PTHR11735:SF6">
    <property type="entry name" value="TRNA N6-ADENOSINE THREONYLCARBAMOYLTRANSFERASE, MITOCHONDRIAL"/>
    <property type="match status" value="1"/>
</dbReference>
<dbReference type="EC" id="2.3.1.234" evidence="8"/>
<comment type="function">
    <text evidence="8">Required for the formation of a threonylcarbamoyl group on adenosine at position 37 (t(6)A37) in tRNAs that read codons beginning with adenine. Is involved in the transfer of the threonylcarbamoyl moiety of threonylcarbamoyl-AMP (TC-AMP) to the N6 group of A37, together with TsaE and TsaB. TsaD likely plays a direct catalytic role in this reaction.</text>
</comment>
<dbReference type="Gene3D" id="3.30.420.40">
    <property type="match status" value="2"/>
</dbReference>
<evidence type="ECO:0000313" key="11">
    <source>
        <dbReference type="Proteomes" id="UP000276128"/>
    </source>
</evidence>
<feature type="binding site" evidence="8">
    <location>
        <position position="134"/>
    </location>
    <ligand>
        <name>Fe cation</name>
        <dbReference type="ChEBI" id="CHEBI:24875"/>
    </ligand>
</feature>
<keyword evidence="2 8" id="KW-0808">Transferase</keyword>
<dbReference type="PRINTS" id="PR00789">
    <property type="entry name" value="OSIALOPTASE"/>
</dbReference>
<keyword evidence="6 8" id="KW-0012">Acyltransferase</keyword>
<evidence type="ECO:0000256" key="6">
    <source>
        <dbReference type="ARBA" id="ARBA00023315"/>
    </source>
</evidence>
<dbReference type="InterPro" id="IPR017861">
    <property type="entry name" value="KAE1/TsaD"/>
</dbReference>
<dbReference type="HAMAP" id="MF_01445">
    <property type="entry name" value="TsaD"/>
    <property type="match status" value="1"/>
</dbReference>
<keyword evidence="4 8" id="KW-0479">Metal-binding</keyword>
<dbReference type="Proteomes" id="UP000276128">
    <property type="component" value="Unassembled WGS sequence"/>
</dbReference>
<comment type="caution">
    <text evidence="10">The sequence shown here is derived from an EMBL/GenBank/DDBJ whole genome shotgun (WGS) entry which is preliminary data.</text>
</comment>
<dbReference type="InterPro" id="IPR000905">
    <property type="entry name" value="Gcp-like_dom"/>
</dbReference>
<evidence type="ECO:0000256" key="3">
    <source>
        <dbReference type="ARBA" id="ARBA00022694"/>
    </source>
</evidence>
<dbReference type="NCBIfam" id="TIGR03723">
    <property type="entry name" value="T6A_TsaD_YgjD"/>
    <property type="match status" value="1"/>
</dbReference>
<feature type="binding site" evidence="8">
    <location>
        <position position="202"/>
    </location>
    <ligand>
        <name>substrate</name>
    </ligand>
</feature>
<feature type="binding site" evidence="8">
    <location>
        <position position="138"/>
    </location>
    <ligand>
        <name>Fe cation</name>
        <dbReference type="ChEBI" id="CHEBI:24875"/>
    </ligand>
</feature>
<sequence length="357" mass="37850">MSKTTRDTSEADQITTGTPATKPVYILAIETSCDETSVAIIENGTIIRSNKISSQIDTHQRFGGVVPEVASRKHVESITRMLEQAVDEAGVSLHELSAIAVTEGPGLIGALLVGVVAGKALASALGLPLIGVHHIAGHIYANQLVHELVYPCLSLVVSGGHTELVLLEGPGSFKIIGRTRDDAAGEAYDKVARAMGLPYPGGPHVDRLAQEADTEVKLPRSWLEADSYDFSFSGLKSAVLNVVNQSKMRGETVQVAQIAKGFQASVIDVLVEKASRAVRAYGAKQLLLAGGVAANKGLRSALAVRCEELGVPLLVPPHSLCTDNAAMIGAAAFLKWERGEFDTMELKAEAQLDLETW</sequence>
<feature type="binding site" evidence="8">
    <location>
        <position position="189"/>
    </location>
    <ligand>
        <name>substrate</name>
    </ligand>
</feature>
<keyword evidence="11" id="KW-1185">Reference proteome</keyword>
<evidence type="ECO:0000256" key="2">
    <source>
        <dbReference type="ARBA" id="ARBA00022679"/>
    </source>
</evidence>
<evidence type="ECO:0000259" key="9">
    <source>
        <dbReference type="Pfam" id="PF00814"/>
    </source>
</evidence>
<dbReference type="AlphaFoldDB" id="A0A3S0AA37"/>
<dbReference type="EMBL" id="RXHU01000056">
    <property type="protein sequence ID" value="RTE08186.1"/>
    <property type="molecule type" value="Genomic_DNA"/>
</dbReference>
<evidence type="ECO:0000256" key="8">
    <source>
        <dbReference type="HAMAP-Rule" id="MF_01445"/>
    </source>
</evidence>
<dbReference type="InterPro" id="IPR043129">
    <property type="entry name" value="ATPase_NBD"/>
</dbReference>
<keyword evidence="5 8" id="KW-0408">Iron</keyword>
<dbReference type="InterPro" id="IPR022450">
    <property type="entry name" value="TsaD"/>
</dbReference>
<keyword evidence="1 8" id="KW-0963">Cytoplasm</keyword>
<evidence type="ECO:0000256" key="1">
    <source>
        <dbReference type="ARBA" id="ARBA00022490"/>
    </source>
</evidence>
<evidence type="ECO:0000313" key="10">
    <source>
        <dbReference type="EMBL" id="RTE08186.1"/>
    </source>
</evidence>
<keyword evidence="3 8" id="KW-0819">tRNA processing</keyword>
<evidence type="ECO:0000256" key="5">
    <source>
        <dbReference type="ARBA" id="ARBA00023004"/>
    </source>
</evidence>
<proteinExistence type="inferred from homology"/>
<evidence type="ECO:0000256" key="4">
    <source>
        <dbReference type="ARBA" id="ARBA00022723"/>
    </source>
</evidence>